<name>A0A0L0CNJ5_LUCCU</name>
<dbReference type="Proteomes" id="UP000037069">
    <property type="component" value="Unassembled WGS sequence"/>
</dbReference>
<protein>
    <submittedName>
        <fullName evidence="1">Uncharacterized protein</fullName>
    </submittedName>
</protein>
<sequence>MISWLVGWLAFNSKFECISFGKFMATVMLICLRNLLHPGHVTLVKSSPWCYCNPGNKNKTPTLAVVFFFISIVISKNLFTQQKLSLPCILSLVMLLEESIGESSRYNLHENGSDHKRGILIHYVGYFGLPNMSLGVVAETTGPFHECGFAGL</sequence>
<organism evidence="1 2">
    <name type="scientific">Lucilia cuprina</name>
    <name type="common">Green bottle fly</name>
    <name type="synonym">Australian sheep blowfly</name>
    <dbReference type="NCBI Taxonomy" id="7375"/>
    <lineage>
        <taxon>Eukaryota</taxon>
        <taxon>Metazoa</taxon>
        <taxon>Ecdysozoa</taxon>
        <taxon>Arthropoda</taxon>
        <taxon>Hexapoda</taxon>
        <taxon>Insecta</taxon>
        <taxon>Pterygota</taxon>
        <taxon>Neoptera</taxon>
        <taxon>Endopterygota</taxon>
        <taxon>Diptera</taxon>
        <taxon>Brachycera</taxon>
        <taxon>Muscomorpha</taxon>
        <taxon>Oestroidea</taxon>
        <taxon>Calliphoridae</taxon>
        <taxon>Luciliinae</taxon>
        <taxon>Lucilia</taxon>
    </lineage>
</organism>
<dbReference type="AlphaFoldDB" id="A0A0L0CNJ5"/>
<accession>A0A0L0CNJ5</accession>
<evidence type="ECO:0000313" key="1">
    <source>
        <dbReference type="EMBL" id="KNC33861.1"/>
    </source>
</evidence>
<gene>
    <name evidence="1" type="ORF">FF38_13662</name>
</gene>
<dbReference type="EMBL" id="JRES01000142">
    <property type="protein sequence ID" value="KNC33861.1"/>
    <property type="molecule type" value="Genomic_DNA"/>
</dbReference>
<comment type="caution">
    <text evidence="1">The sequence shown here is derived from an EMBL/GenBank/DDBJ whole genome shotgun (WGS) entry which is preliminary data.</text>
</comment>
<keyword evidence="2" id="KW-1185">Reference proteome</keyword>
<evidence type="ECO:0000313" key="2">
    <source>
        <dbReference type="Proteomes" id="UP000037069"/>
    </source>
</evidence>
<reference evidence="1 2" key="1">
    <citation type="journal article" date="2015" name="Nat. Commun.">
        <title>Lucilia cuprina genome unlocks parasitic fly biology to underpin future interventions.</title>
        <authorList>
            <person name="Anstead C.A."/>
            <person name="Korhonen P.K."/>
            <person name="Young N.D."/>
            <person name="Hall R.S."/>
            <person name="Jex A.R."/>
            <person name="Murali S.C."/>
            <person name="Hughes D.S."/>
            <person name="Lee S.F."/>
            <person name="Perry T."/>
            <person name="Stroehlein A.J."/>
            <person name="Ansell B.R."/>
            <person name="Breugelmans B."/>
            <person name="Hofmann A."/>
            <person name="Qu J."/>
            <person name="Dugan S."/>
            <person name="Lee S.L."/>
            <person name="Chao H."/>
            <person name="Dinh H."/>
            <person name="Han Y."/>
            <person name="Doddapaneni H.V."/>
            <person name="Worley K.C."/>
            <person name="Muzny D.M."/>
            <person name="Ioannidis P."/>
            <person name="Waterhouse R.M."/>
            <person name="Zdobnov E.M."/>
            <person name="James P.J."/>
            <person name="Bagnall N.H."/>
            <person name="Kotze A.C."/>
            <person name="Gibbs R.A."/>
            <person name="Richards S."/>
            <person name="Batterham P."/>
            <person name="Gasser R.B."/>
        </authorList>
    </citation>
    <scope>NUCLEOTIDE SEQUENCE [LARGE SCALE GENOMIC DNA]</scope>
    <source>
        <strain evidence="1 2">LS</strain>
        <tissue evidence="1">Full body</tissue>
    </source>
</reference>
<proteinExistence type="predicted"/>